<name>A0ABQ7EGW7_BRACR</name>
<proteinExistence type="predicted"/>
<evidence type="ECO:0000313" key="2">
    <source>
        <dbReference type="Proteomes" id="UP000266723"/>
    </source>
</evidence>
<dbReference type="EMBL" id="QGKV02000299">
    <property type="protein sequence ID" value="KAF3595865.1"/>
    <property type="molecule type" value="Genomic_DNA"/>
</dbReference>
<protein>
    <submittedName>
        <fullName evidence="1">Uncharacterized protein</fullName>
    </submittedName>
</protein>
<accession>A0ABQ7EGW7</accession>
<keyword evidence="2" id="KW-1185">Reference proteome</keyword>
<comment type="caution">
    <text evidence="1">The sequence shown here is derived from an EMBL/GenBank/DDBJ whole genome shotgun (WGS) entry which is preliminary data.</text>
</comment>
<gene>
    <name evidence="1" type="ORF">DY000_02027178</name>
</gene>
<organism evidence="1 2">
    <name type="scientific">Brassica cretica</name>
    <name type="common">Mustard</name>
    <dbReference type="NCBI Taxonomy" id="69181"/>
    <lineage>
        <taxon>Eukaryota</taxon>
        <taxon>Viridiplantae</taxon>
        <taxon>Streptophyta</taxon>
        <taxon>Embryophyta</taxon>
        <taxon>Tracheophyta</taxon>
        <taxon>Spermatophyta</taxon>
        <taxon>Magnoliopsida</taxon>
        <taxon>eudicotyledons</taxon>
        <taxon>Gunneridae</taxon>
        <taxon>Pentapetalae</taxon>
        <taxon>rosids</taxon>
        <taxon>malvids</taxon>
        <taxon>Brassicales</taxon>
        <taxon>Brassicaceae</taxon>
        <taxon>Brassiceae</taxon>
        <taxon>Brassica</taxon>
    </lineage>
</organism>
<evidence type="ECO:0000313" key="1">
    <source>
        <dbReference type="EMBL" id="KAF3595865.1"/>
    </source>
</evidence>
<reference evidence="1 2" key="1">
    <citation type="journal article" date="2020" name="BMC Genomics">
        <title>Intraspecific diversification of the crop wild relative Brassica cretica Lam. using demographic model selection.</title>
        <authorList>
            <person name="Kioukis A."/>
            <person name="Michalopoulou V.A."/>
            <person name="Briers L."/>
            <person name="Pirintsos S."/>
            <person name="Studholme D.J."/>
            <person name="Pavlidis P."/>
            <person name="Sarris P.F."/>
        </authorList>
    </citation>
    <scope>NUCLEOTIDE SEQUENCE [LARGE SCALE GENOMIC DNA]</scope>
    <source>
        <strain evidence="2">cv. PFS-1207/04</strain>
    </source>
</reference>
<dbReference type="Proteomes" id="UP000266723">
    <property type="component" value="Unassembled WGS sequence"/>
</dbReference>
<sequence length="108" mass="12106">MPHPYCSRSHQGCHSRAATTAFITIDRAVTDLFSNKSRFCDVQIPQRIQGERLLEIPVGGKHHRVDMNAKQSWSEVDVAKSGTEWKGARFHTCLAKGQRKNICRAVSG</sequence>